<evidence type="ECO:0000313" key="9">
    <source>
        <dbReference type="Proteomes" id="UP000000768"/>
    </source>
</evidence>
<evidence type="ECO:0000313" key="8">
    <source>
        <dbReference type="EMBL" id="KXG29294.1"/>
    </source>
</evidence>
<reference evidence="8 9" key="1">
    <citation type="journal article" date="2009" name="Nature">
        <title>The Sorghum bicolor genome and the diversification of grasses.</title>
        <authorList>
            <person name="Paterson A.H."/>
            <person name="Bowers J.E."/>
            <person name="Bruggmann R."/>
            <person name="Dubchak I."/>
            <person name="Grimwood J."/>
            <person name="Gundlach H."/>
            <person name="Haberer G."/>
            <person name="Hellsten U."/>
            <person name="Mitros T."/>
            <person name="Poliakov A."/>
            <person name="Schmutz J."/>
            <person name="Spannagl M."/>
            <person name="Tang H."/>
            <person name="Wang X."/>
            <person name="Wicker T."/>
            <person name="Bharti A.K."/>
            <person name="Chapman J."/>
            <person name="Feltus F.A."/>
            <person name="Gowik U."/>
            <person name="Grigoriev I.V."/>
            <person name="Lyons E."/>
            <person name="Maher C.A."/>
            <person name="Martis M."/>
            <person name="Narechania A."/>
            <person name="Otillar R.P."/>
            <person name="Penning B.W."/>
            <person name="Salamov A.A."/>
            <person name="Wang Y."/>
            <person name="Zhang L."/>
            <person name="Carpita N.C."/>
            <person name="Freeling M."/>
            <person name="Gingle A.R."/>
            <person name="Hash C.T."/>
            <person name="Keller B."/>
            <person name="Klein P."/>
            <person name="Kresovich S."/>
            <person name="McCann M.C."/>
            <person name="Ming R."/>
            <person name="Peterson D.G."/>
            <person name="Mehboob-ur-Rahman"/>
            <person name="Ware D."/>
            <person name="Westhoff P."/>
            <person name="Mayer K.F."/>
            <person name="Messing J."/>
            <person name="Rokhsar D.S."/>
        </authorList>
    </citation>
    <scope>NUCLEOTIDE SEQUENCE [LARGE SCALE GENOMIC DNA]</scope>
    <source>
        <strain evidence="9">cv. BTx623</strain>
    </source>
</reference>
<name>A0A194YM55_SORBI</name>
<comment type="similarity">
    <text evidence="2">Belongs to the YSL (TC 2.A.67.2) family.</text>
</comment>
<dbReference type="EMBL" id="CM000763">
    <property type="protein sequence ID" value="KXG29294.1"/>
    <property type="molecule type" value="Genomic_DNA"/>
</dbReference>
<gene>
    <name evidence="8" type="ORF">SORBI_3004G011800</name>
</gene>
<feature type="transmembrane region" description="Helical" evidence="7">
    <location>
        <begin position="389"/>
        <end position="407"/>
    </location>
</feature>
<evidence type="ECO:0000256" key="3">
    <source>
        <dbReference type="ARBA" id="ARBA00022448"/>
    </source>
</evidence>
<dbReference type="InterPro" id="IPR045035">
    <property type="entry name" value="YSL-like"/>
</dbReference>
<dbReference type="InParanoid" id="A0A194YM55"/>
<dbReference type="NCBIfam" id="TIGR00728">
    <property type="entry name" value="OPT_sfam"/>
    <property type="match status" value="1"/>
</dbReference>
<evidence type="ECO:0008006" key="10">
    <source>
        <dbReference type="Google" id="ProtNLM"/>
    </source>
</evidence>
<dbReference type="Pfam" id="PF03169">
    <property type="entry name" value="OPT"/>
    <property type="match status" value="1"/>
</dbReference>
<organism evidence="8 9">
    <name type="scientific">Sorghum bicolor</name>
    <name type="common">Sorghum</name>
    <name type="synonym">Sorghum vulgare</name>
    <dbReference type="NCBI Taxonomy" id="4558"/>
    <lineage>
        <taxon>Eukaryota</taxon>
        <taxon>Viridiplantae</taxon>
        <taxon>Streptophyta</taxon>
        <taxon>Embryophyta</taxon>
        <taxon>Tracheophyta</taxon>
        <taxon>Spermatophyta</taxon>
        <taxon>Magnoliopsida</taxon>
        <taxon>Liliopsida</taxon>
        <taxon>Poales</taxon>
        <taxon>Poaceae</taxon>
        <taxon>PACMAD clade</taxon>
        <taxon>Panicoideae</taxon>
        <taxon>Andropogonodae</taxon>
        <taxon>Andropogoneae</taxon>
        <taxon>Sorghinae</taxon>
        <taxon>Sorghum</taxon>
    </lineage>
</organism>
<feature type="transmembrane region" description="Helical" evidence="7">
    <location>
        <begin position="413"/>
        <end position="435"/>
    </location>
</feature>
<protein>
    <recommendedName>
        <fullName evidence="10">Metal-nicotianamine transporter YSL7</fullName>
    </recommendedName>
</protein>
<accession>A0A194YM55</accession>
<dbReference type="OMA" id="ASTYCKI"/>
<dbReference type="Proteomes" id="UP000000768">
    <property type="component" value="Chromosome 4"/>
</dbReference>
<dbReference type="AlphaFoldDB" id="A0A194YM55"/>
<keyword evidence="6 7" id="KW-0472">Membrane</keyword>
<dbReference type="GO" id="GO:0016020">
    <property type="term" value="C:membrane"/>
    <property type="evidence" value="ECO:0000318"/>
    <property type="project" value="GO_Central"/>
</dbReference>
<feature type="transmembrane region" description="Helical" evidence="7">
    <location>
        <begin position="97"/>
        <end position="120"/>
    </location>
</feature>
<keyword evidence="5 7" id="KW-1133">Transmembrane helix</keyword>
<feature type="transmembrane region" description="Helical" evidence="7">
    <location>
        <begin position="140"/>
        <end position="162"/>
    </location>
</feature>
<keyword evidence="4 7" id="KW-0812">Transmembrane</keyword>
<dbReference type="OrthoDB" id="627262at2759"/>
<dbReference type="FunCoup" id="A0A194YM55">
    <property type="interactions" value="43"/>
</dbReference>
<evidence type="ECO:0000256" key="5">
    <source>
        <dbReference type="ARBA" id="ARBA00022989"/>
    </source>
</evidence>
<dbReference type="STRING" id="4558.A0A194YM55"/>
<dbReference type="PANTHER" id="PTHR31645">
    <property type="entry name" value="OLIGOPEPTIDE TRANSPORTER YGL114W-RELATED"/>
    <property type="match status" value="1"/>
</dbReference>
<evidence type="ECO:0000256" key="4">
    <source>
        <dbReference type="ARBA" id="ARBA00022692"/>
    </source>
</evidence>
<feature type="transmembrane region" description="Helical" evidence="7">
    <location>
        <begin position="628"/>
        <end position="649"/>
    </location>
</feature>
<dbReference type="PANTHER" id="PTHR31645:SF10">
    <property type="entry name" value="METAL-NICOTIANAMINE TRANSPORTER YSL7-RELATED"/>
    <property type="match status" value="1"/>
</dbReference>
<dbReference type="Gramene" id="KXG29294">
    <property type="protein sequence ID" value="KXG29294"/>
    <property type="gene ID" value="SORBI_3004G011800"/>
</dbReference>
<evidence type="ECO:0000256" key="1">
    <source>
        <dbReference type="ARBA" id="ARBA00004141"/>
    </source>
</evidence>
<feature type="transmembrane region" description="Helical" evidence="7">
    <location>
        <begin position="34"/>
        <end position="51"/>
    </location>
</feature>
<evidence type="ECO:0000256" key="2">
    <source>
        <dbReference type="ARBA" id="ARBA00010276"/>
    </source>
</evidence>
<dbReference type="InterPro" id="IPR004813">
    <property type="entry name" value="OPT"/>
</dbReference>
<comment type="subcellular location">
    <subcellularLocation>
        <location evidence="1">Membrane</location>
        <topology evidence="1">Multi-pass membrane protein</topology>
    </subcellularLocation>
</comment>
<reference evidence="9" key="2">
    <citation type="journal article" date="2018" name="Plant J.">
        <title>The Sorghum bicolor reference genome: improved assembly, gene annotations, a transcriptome atlas, and signatures of genome organization.</title>
        <authorList>
            <person name="McCormick R.F."/>
            <person name="Truong S.K."/>
            <person name="Sreedasyam A."/>
            <person name="Jenkins J."/>
            <person name="Shu S."/>
            <person name="Sims D."/>
            <person name="Kennedy M."/>
            <person name="Amirebrahimi M."/>
            <person name="Weers B.D."/>
            <person name="McKinley B."/>
            <person name="Mattison A."/>
            <person name="Morishige D.T."/>
            <person name="Grimwood J."/>
            <person name="Schmutz J."/>
            <person name="Mullet J.E."/>
        </authorList>
    </citation>
    <scope>NUCLEOTIDE SEQUENCE [LARGE SCALE GENOMIC DNA]</scope>
    <source>
        <strain evidence="9">cv. BTx623</strain>
    </source>
</reference>
<feature type="transmembrane region" description="Helical" evidence="7">
    <location>
        <begin position="57"/>
        <end position="77"/>
    </location>
</feature>
<dbReference type="GO" id="GO:0035673">
    <property type="term" value="F:oligopeptide transmembrane transporter activity"/>
    <property type="evidence" value="ECO:0007669"/>
    <property type="project" value="InterPro"/>
</dbReference>
<sequence>MEQDDCAQEGVSVERAFEADPIPSLSETITPRSIVVSFILGVALCAVAMKISLTSGFLPSLTVPAGLMGFYLIQAWFRALDYFELPYQPFTRQENTVIQTCVVACSAITFSGGFGTYILAMGKKAAGEDMRDEKNTIEPSIGRLIAFLFLVSFSGLFILMPFRKVMIIRHQLTFPSGMATAHFINSFHTSQGVNKARQQVKMLFRSLGGTVFWNMFQWFFTAEKDCGFKVFPIFGLEAYKHGFYLDFSMSNIGIGMLCPYIITVSMFIGCVISWGIISPYLATKSGIWYSTNINSTSMNSIRGYKVFIGVSMILADGLFNFLTIVLCTLYAMCKRHKQPMQGDNEVDSDTQLPFHCLNAAEQQKTKKSFDDRRRAQVFLRDHISNSVNIICYILLSVVSILAIPYLYPQMRHIHVATIYLVAPVVAFCDAYAFGVTDMNLSSTYGKLAMVLVASIVGRNNGGVIAGLVSCGIVMGSMSNSNNLMQDLKTGYLTLTSPHAVFISQAIGTALGCIINPIMFWIFYKVQNGNADIFDAPYARVYRGIAMLSAGQNGLPMHCLWLCKIFFTLALVLSMFREMATCKQWRVAQYIPSTICMAIAIVMPARIPIDMFVGSLLLYLWRCANPSKAPAYSMAVASGMVCGDGLGMLLTSAMALTQVHAPICIKFLSRTDNVKLDAFLATLPMT</sequence>
<keyword evidence="9" id="KW-1185">Reference proteome</keyword>
<feature type="transmembrane region" description="Helical" evidence="7">
    <location>
        <begin position="447"/>
        <end position="474"/>
    </location>
</feature>
<evidence type="ECO:0000256" key="7">
    <source>
        <dbReference type="SAM" id="Phobius"/>
    </source>
</evidence>
<keyword evidence="3" id="KW-0813">Transport</keyword>
<dbReference type="eggNOG" id="ENOG502QQ2H">
    <property type="taxonomic scope" value="Eukaryota"/>
</dbReference>
<feature type="transmembrane region" description="Helical" evidence="7">
    <location>
        <begin position="306"/>
        <end position="331"/>
    </location>
</feature>
<evidence type="ECO:0000256" key="6">
    <source>
        <dbReference type="ARBA" id="ARBA00023136"/>
    </source>
</evidence>
<proteinExistence type="inferred from homology"/>
<feature type="transmembrane region" description="Helical" evidence="7">
    <location>
        <begin position="587"/>
        <end position="608"/>
    </location>
</feature>